<comment type="caution">
    <text evidence="1">The sequence shown here is derived from an EMBL/GenBank/DDBJ whole genome shotgun (WGS) entry which is preliminary data.</text>
</comment>
<dbReference type="Proteomes" id="UP000256845">
    <property type="component" value="Unassembled WGS sequence"/>
</dbReference>
<sequence length="293" mass="33530">MMRGQNLITSISLILGLFWALPLAAEPLQVIYGTRMGGEVRNGYPIQLLELALKKSGRAYDLLAYDLPITQARAFLELEKKRSITVHYAGTSADLESRFLPVRIPVYRGLLGYRVFIIHPDNQLLFSRIDSLEKLAGLRAGQGTGWADIGILEHSGLIVMAAPYESLLKMIELKRIDYFPRGINEAHPEVAQHQNRFPRLAVEKELLLVYPFAQFYFVNRDNQALHDAIRTGLVRAYEDGSFMALFNQHPHVKDMMAKVRLAERRRFDIPNPLMTRETLSIPADYWHEPLKLF</sequence>
<name>A0A3D9H8P9_9PROT</name>
<dbReference type="AlphaFoldDB" id="A0A3D9H8P9"/>
<dbReference type="SUPFAM" id="SSF53850">
    <property type="entry name" value="Periplasmic binding protein-like II"/>
    <property type="match status" value="1"/>
</dbReference>
<evidence type="ECO:0008006" key="3">
    <source>
        <dbReference type="Google" id="ProtNLM"/>
    </source>
</evidence>
<protein>
    <recommendedName>
        <fullName evidence="3">ABC-type amino acid transport substrate-binding protein</fullName>
    </recommendedName>
</protein>
<reference evidence="1 2" key="1">
    <citation type="submission" date="2018-07" db="EMBL/GenBank/DDBJ databases">
        <title>Genomic Encyclopedia of Type Strains, Phase III (KMG-III): the genomes of soil and plant-associated and newly described type strains.</title>
        <authorList>
            <person name="Whitman W."/>
        </authorList>
    </citation>
    <scope>NUCLEOTIDE SEQUENCE [LARGE SCALE GENOMIC DNA]</scope>
    <source>
        <strain evidence="1 2">CECT 8488</strain>
    </source>
</reference>
<dbReference type="OrthoDB" id="547680at2"/>
<evidence type="ECO:0000313" key="1">
    <source>
        <dbReference type="EMBL" id="RED45849.1"/>
    </source>
</evidence>
<dbReference type="RefSeq" id="WP_147301065.1">
    <property type="nucleotide sequence ID" value="NZ_QRDW01000011.1"/>
</dbReference>
<dbReference type="EMBL" id="QRDW01000011">
    <property type="protein sequence ID" value="RED45849.1"/>
    <property type="molecule type" value="Genomic_DNA"/>
</dbReference>
<gene>
    <name evidence="1" type="ORF">DFP90_11197</name>
</gene>
<evidence type="ECO:0000313" key="2">
    <source>
        <dbReference type="Proteomes" id="UP000256845"/>
    </source>
</evidence>
<organism evidence="1 2">
    <name type="scientific">Aestuariispira insulae</name>
    <dbReference type="NCBI Taxonomy" id="1461337"/>
    <lineage>
        <taxon>Bacteria</taxon>
        <taxon>Pseudomonadati</taxon>
        <taxon>Pseudomonadota</taxon>
        <taxon>Alphaproteobacteria</taxon>
        <taxon>Rhodospirillales</taxon>
        <taxon>Kiloniellaceae</taxon>
        <taxon>Aestuariispira</taxon>
    </lineage>
</organism>
<proteinExistence type="predicted"/>
<accession>A0A3D9H8P9</accession>
<keyword evidence="2" id="KW-1185">Reference proteome</keyword>